<evidence type="ECO:0000259" key="1">
    <source>
        <dbReference type="Pfam" id="PF10005"/>
    </source>
</evidence>
<dbReference type="Proteomes" id="UP000199040">
    <property type="component" value="Unassembled WGS sequence"/>
</dbReference>
<gene>
    <name evidence="2" type="ORF">SAMN04487959_1221</name>
</gene>
<organism evidence="2 3">
    <name type="scientific">Modicisalibacter xianhensis</name>
    <dbReference type="NCBI Taxonomy" id="442341"/>
    <lineage>
        <taxon>Bacteria</taxon>
        <taxon>Pseudomonadati</taxon>
        <taxon>Pseudomonadota</taxon>
        <taxon>Gammaproteobacteria</taxon>
        <taxon>Oceanospirillales</taxon>
        <taxon>Halomonadaceae</taxon>
        <taxon>Modicisalibacter</taxon>
    </lineage>
</organism>
<dbReference type="AlphaFoldDB" id="A0A1I3FVY8"/>
<dbReference type="Pfam" id="PF10005">
    <property type="entry name" value="Zn_ribbon_DZR_6"/>
    <property type="match status" value="1"/>
</dbReference>
<reference evidence="2 3" key="1">
    <citation type="submission" date="2016-10" db="EMBL/GenBank/DDBJ databases">
        <authorList>
            <person name="de Groot N.N."/>
        </authorList>
    </citation>
    <scope>NUCLEOTIDE SEQUENCE [LARGE SCALE GENOMIC DNA]</scope>
    <source>
        <strain evidence="2 3">CGMCC 1.6848</strain>
    </source>
</reference>
<dbReference type="Pfam" id="PF15887">
    <property type="entry name" value="Peptidase_Mx"/>
    <property type="match status" value="1"/>
</dbReference>
<dbReference type="RefSeq" id="WP_092850056.1">
    <property type="nucleotide sequence ID" value="NZ_FOPY01000022.1"/>
</dbReference>
<evidence type="ECO:0000313" key="2">
    <source>
        <dbReference type="EMBL" id="SFI15344.1"/>
    </source>
</evidence>
<feature type="domain" description="Zinc-ribbon" evidence="1">
    <location>
        <begin position="4"/>
        <end position="103"/>
    </location>
</feature>
<accession>A0A1I3FVY8</accession>
<proteinExistence type="predicted"/>
<dbReference type="InterPro" id="IPR011201">
    <property type="entry name" value="Zinc-ribbon_6_bact"/>
</dbReference>
<dbReference type="STRING" id="442341.SAMN04487959_1221"/>
<dbReference type="PIRSF" id="PIRSF012641">
    <property type="entry name" value="UCP012641"/>
    <property type="match status" value="1"/>
</dbReference>
<dbReference type="Gene3D" id="3.40.390.70">
    <property type="match status" value="1"/>
</dbReference>
<dbReference type="InterPro" id="IPR031321">
    <property type="entry name" value="UCP012641"/>
</dbReference>
<name>A0A1I3FVY8_9GAMM</name>
<dbReference type="EMBL" id="FOPY01000022">
    <property type="protein sequence ID" value="SFI15344.1"/>
    <property type="molecule type" value="Genomic_DNA"/>
</dbReference>
<keyword evidence="3" id="KW-1185">Reference proteome</keyword>
<evidence type="ECO:0000313" key="3">
    <source>
        <dbReference type="Proteomes" id="UP000199040"/>
    </source>
</evidence>
<protein>
    <recommendedName>
        <fullName evidence="1">Zinc-ribbon domain-containing protein</fullName>
    </recommendedName>
</protein>
<sequence>MRTYDCVCGNRLFFDNSQCLNCEREVGWCPACARIAALEPLAEGGYRCTYEDCGAALLKCLNYSEHQVCNRMVAMQGDIAEGEGEASALCDCCRYNDVVPDLSIPGHLERWAALEAAKRRLFYTLDLLGLPHGTPEESVEPPLSFSFMADAMPDAGLWRTTAGTDKVYTGHAEGHITINVKEADDVERERLRIDMNESHRTLIGHFRHEIGHYYWDVLVKGRDEENSRRLFGDHDNPTYSEALERYYDQGPPENWQERFVSAYATMHPWEDFAETFAFYLDIVSVIDTARNLGLSRVEHDDRLSSVLSAFQQVGLAVNELNRDMGLTDLVPEVITPAIRDKLEYIHGVIGACTKGKHR</sequence>